<dbReference type="RefSeq" id="WP_163473130.1">
    <property type="nucleotide sequence ID" value="NZ_JAAGWZ010000002.1"/>
</dbReference>
<proteinExistence type="predicted"/>
<dbReference type="PANTHER" id="PTHR12110">
    <property type="entry name" value="HYDROXYPYRUVATE ISOMERASE"/>
    <property type="match status" value="1"/>
</dbReference>
<dbReference type="InterPro" id="IPR013022">
    <property type="entry name" value="Xyl_isomerase-like_TIM-brl"/>
</dbReference>
<reference evidence="3 4" key="1">
    <citation type="journal article" date="2014" name="Int. J. Syst. Evol. Microbiol.">
        <title>Description of Galbitalea soli gen. nov., sp. nov., and Frondihabitans sucicola sp. nov.</title>
        <authorList>
            <person name="Kim S.J."/>
            <person name="Lim J.M."/>
            <person name="Ahn J.H."/>
            <person name="Weon H.Y."/>
            <person name="Hamada M."/>
            <person name="Suzuki K."/>
            <person name="Ahn T.Y."/>
            <person name="Kwon S.W."/>
        </authorList>
    </citation>
    <scope>NUCLEOTIDE SEQUENCE [LARGE SCALE GENOMIC DNA]</scope>
    <source>
        <strain evidence="3 4">NBRC 108727</strain>
    </source>
</reference>
<dbReference type="EMBL" id="JAAGWZ010000002">
    <property type="protein sequence ID" value="NEM91421.1"/>
    <property type="molecule type" value="Genomic_DNA"/>
</dbReference>
<keyword evidence="4" id="KW-1185">Reference proteome</keyword>
<dbReference type="AlphaFoldDB" id="A0A7C9TR66"/>
<evidence type="ECO:0000313" key="3">
    <source>
        <dbReference type="EMBL" id="NEM91421.1"/>
    </source>
</evidence>
<accession>A0A7C9TR66</accession>
<dbReference type="SUPFAM" id="SSF51658">
    <property type="entry name" value="Xylose isomerase-like"/>
    <property type="match status" value="1"/>
</dbReference>
<organism evidence="3 4">
    <name type="scientific">Galbitalea soli</name>
    <dbReference type="NCBI Taxonomy" id="1268042"/>
    <lineage>
        <taxon>Bacteria</taxon>
        <taxon>Bacillati</taxon>
        <taxon>Actinomycetota</taxon>
        <taxon>Actinomycetes</taxon>
        <taxon>Micrococcales</taxon>
        <taxon>Microbacteriaceae</taxon>
        <taxon>Galbitalea</taxon>
    </lineage>
</organism>
<gene>
    <name evidence="3" type="ORF">G3T37_08625</name>
</gene>
<evidence type="ECO:0000313" key="4">
    <source>
        <dbReference type="Proteomes" id="UP000479756"/>
    </source>
</evidence>
<dbReference type="PANTHER" id="PTHR12110:SF41">
    <property type="entry name" value="INOSOSE DEHYDRATASE"/>
    <property type="match status" value="1"/>
</dbReference>
<keyword evidence="3" id="KW-0413">Isomerase</keyword>
<dbReference type="Proteomes" id="UP000479756">
    <property type="component" value="Unassembled WGS sequence"/>
</dbReference>
<keyword evidence="1" id="KW-0119">Carbohydrate metabolism</keyword>
<protein>
    <submittedName>
        <fullName evidence="3">Sugar phosphate isomerase/epimerase</fullName>
    </submittedName>
</protein>
<dbReference type="InterPro" id="IPR050312">
    <property type="entry name" value="IolE/XylAMocC-like"/>
</dbReference>
<comment type="caution">
    <text evidence="3">The sequence shown here is derived from an EMBL/GenBank/DDBJ whole genome shotgun (WGS) entry which is preliminary data.</text>
</comment>
<dbReference type="Pfam" id="PF01261">
    <property type="entry name" value="AP_endonuc_2"/>
    <property type="match status" value="1"/>
</dbReference>
<dbReference type="InterPro" id="IPR036237">
    <property type="entry name" value="Xyl_isomerase-like_sf"/>
</dbReference>
<name>A0A7C9TR66_9MICO</name>
<evidence type="ECO:0000259" key="2">
    <source>
        <dbReference type="Pfam" id="PF01261"/>
    </source>
</evidence>
<dbReference type="GO" id="GO:0016853">
    <property type="term" value="F:isomerase activity"/>
    <property type="evidence" value="ECO:0007669"/>
    <property type="project" value="UniProtKB-KW"/>
</dbReference>
<dbReference type="Gene3D" id="3.20.20.150">
    <property type="entry name" value="Divalent-metal-dependent TIM barrel enzymes"/>
    <property type="match status" value="1"/>
</dbReference>
<evidence type="ECO:0000256" key="1">
    <source>
        <dbReference type="ARBA" id="ARBA00023277"/>
    </source>
</evidence>
<sequence length="259" mass="27256">MGPPPIDRSPRSTVSHPQLSVQLYTVREAIQADLPGTLQRLADIGFSNVEPFAFTQLPGLGDALAAAGLSAPTTHANYLGKEVEPFFATAQELGIPTVIDPYVTPEYWLTAADIEKTAELLNAAAQVAAAYGVRVGYHNHAHEIESRIGDQTALEYFAGLLEPGIVLEVDTYWVTVGGGDPVALLRSLGDRVVALHIKDGPGTADTKDQVAVGSGVLPVADIIAAAPTALRVVELDDSRGDRFTAVADSYAYLVAVGLA</sequence>
<feature type="domain" description="Xylose isomerase-like TIM barrel" evidence="2">
    <location>
        <begin position="88"/>
        <end position="224"/>
    </location>
</feature>